<keyword evidence="2" id="KW-1185">Reference proteome</keyword>
<protein>
    <recommendedName>
        <fullName evidence="3">Lipoprotein</fullName>
    </recommendedName>
</protein>
<evidence type="ECO:0008006" key="3">
    <source>
        <dbReference type="Google" id="ProtNLM"/>
    </source>
</evidence>
<gene>
    <name evidence="1" type="ORF">Sps_02783</name>
</gene>
<reference evidence="1 2" key="1">
    <citation type="submission" date="2016-03" db="EMBL/GenBank/DDBJ databases">
        <title>Complete genome sequence of Shewanella psychrophila WP2, a deep sea bacterium isolated from west Pacific sediment.</title>
        <authorList>
            <person name="Xu G."/>
            <person name="Jian H."/>
        </authorList>
    </citation>
    <scope>NUCLEOTIDE SEQUENCE [LARGE SCALE GENOMIC DNA]</scope>
    <source>
        <strain evidence="1 2">WP2</strain>
    </source>
</reference>
<dbReference type="AlphaFoldDB" id="A0A1S6HQX5"/>
<proteinExistence type="predicted"/>
<sequence length="109" mass="12218">MKKRIAIVLAWAISGCASENQLLADLKKDTQPIELTTCQQVLDAYKKGQDIEPYVRLARTLWMTQKSTEYGSAAAMSKYQVDERMGLVIKKCINEPKNTFIATYALAAD</sequence>
<name>A0A1S6HQX5_9GAMM</name>
<dbReference type="EMBL" id="CP014782">
    <property type="protein sequence ID" value="AQS37935.1"/>
    <property type="molecule type" value="Genomic_DNA"/>
</dbReference>
<organism evidence="1 2">
    <name type="scientific">Shewanella psychrophila</name>
    <dbReference type="NCBI Taxonomy" id="225848"/>
    <lineage>
        <taxon>Bacteria</taxon>
        <taxon>Pseudomonadati</taxon>
        <taxon>Pseudomonadota</taxon>
        <taxon>Gammaproteobacteria</taxon>
        <taxon>Alteromonadales</taxon>
        <taxon>Shewanellaceae</taxon>
        <taxon>Shewanella</taxon>
    </lineage>
</organism>
<dbReference type="PROSITE" id="PS51257">
    <property type="entry name" value="PROKAR_LIPOPROTEIN"/>
    <property type="match status" value="1"/>
</dbReference>
<accession>A0A1S6HQX5</accession>
<evidence type="ECO:0000313" key="2">
    <source>
        <dbReference type="Proteomes" id="UP000189545"/>
    </source>
</evidence>
<dbReference type="Proteomes" id="UP000189545">
    <property type="component" value="Chromosome"/>
</dbReference>
<evidence type="ECO:0000313" key="1">
    <source>
        <dbReference type="EMBL" id="AQS37935.1"/>
    </source>
</evidence>
<dbReference type="RefSeq" id="WP_077753044.1">
    <property type="nucleotide sequence ID" value="NZ_CP014782.1"/>
</dbReference>
<dbReference type="KEGG" id="spsw:Sps_02783"/>
<dbReference type="OrthoDB" id="9867785at2"/>